<protein>
    <recommendedName>
        <fullName evidence="10">DHX34</fullName>
    </recommendedName>
</protein>
<dbReference type="FunFam" id="1.20.120.1080:FF:000005">
    <property type="entry name" value="ATP-dependent helicase HrpA"/>
    <property type="match status" value="1"/>
</dbReference>
<dbReference type="FunFam" id="3.40.50.300:FF:000725">
    <property type="entry name" value="probable ATP-dependent RNA helicase DHX34"/>
    <property type="match status" value="1"/>
</dbReference>
<dbReference type="OrthoDB" id="10253254at2759"/>
<dbReference type="Pfam" id="PF00271">
    <property type="entry name" value="Helicase_C"/>
    <property type="match status" value="1"/>
</dbReference>
<dbReference type="InterPro" id="IPR007502">
    <property type="entry name" value="Helicase-assoc_dom"/>
</dbReference>
<dbReference type="InterPro" id="IPR011545">
    <property type="entry name" value="DEAD/DEAH_box_helicase_dom"/>
</dbReference>
<evidence type="ECO:0000259" key="6">
    <source>
        <dbReference type="PROSITE" id="PS51192"/>
    </source>
</evidence>
<evidence type="ECO:0000313" key="9">
    <source>
        <dbReference type="Proteomes" id="UP000663879"/>
    </source>
</evidence>
<dbReference type="Pfam" id="PF00270">
    <property type="entry name" value="DEAD"/>
    <property type="match status" value="1"/>
</dbReference>
<evidence type="ECO:0008006" key="10">
    <source>
        <dbReference type="Google" id="ProtNLM"/>
    </source>
</evidence>
<dbReference type="FunFam" id="3.40.50.300:FF:000540">
    <property type="entry name" value="probable ATP-dependent RNA helicase DHX34"/>
    <property type="match status" value="1"/>
</dbReference>
<feature type="domain" description="Helicase C-terminal" evidence="7">
    <location>
        <begin position="241"/>
        <end position="409"/>
    </location>
</feature>
<accession>A0A814M5D2</accession>
<sequence>MSYILIEINFLKLNTFPFKYKKLRQLRQAQSSLPIYKYHDAILKTIKENQVTIIAGDTGCGKSTQIPRYLLEAGYDRIACTQPRRIACMSLAKRVSYETLNEFKSEVAYQVRFEKTRTKHTKILFLTEGVLLRQMQTDTELKQYDIIVVDEVHERHVFTDFLLGILKCLVRQRKDLKIILMSATINIDLFSNYFDNCTIVKIPGRTFKIDVEYLPVTKDKLDAKSKSNKIDPGPYLRIMQQIDKKYSQDERGDLLVFLSGMSEIQTIYDAAKEYANETKRWIILPLHSTLSIEDQEKVFDIAPDGVRKCILSTNIAETSVTIDGLRFIIDSGKVKEISYDPKYKMQRLQEFWISRASAEQRKGRAGRTGPGVCFRLYSQNDYNSFNEFTTPEIRRVPLNSLLLQMISMGLRDVRKFPFVEPPDEQSIEHSLSYLKEHNALNELEQLTPMGQMLAELPVDIQIGKMLIMASIFHVIEPVVTMAAALSVQSPFLSNLRCDYETMQTRKELISDHGDPLTLLNAFNEWIQVKASNSNSLKWCKRRSLEEQRFYEISKLKKQFFELLQENYLLKKKSDDSDLSDESDSEDESHEYKKARTSSSSSSSYSDKVKRDLKKLMAKKERKRLLEIKKELSSKPKRPKMLNLDEVDIDTSNIDDSESGYQDIRDIEFKLMHDLNELQSSCGLVGESLVYEMRDSGLDPFCSNVWNILPREVVEQETINGFKNKLDNFFKNNKIDFTGYYSATNPCTPLEAGF</sequence>
<dbReference type="GO" id="GO:0004386">
    <property type="term" value="F:helicase activity"/>
    <property type="evidence" value="ECO:0007669"/>
    <property type="project" value="UniProtKB-KW"/>
</dbReference>
<dbReference type="SUPFAM" id="SSF52540">
    <property type="entry name" value="P-loop containing nucleoside triphosphate hydrolases"/>
    <property type="match status" value="1"/>
</dbReference>
<dbReference type="InterPro" id="IPR001650">
    <property type="entry name" value="Helicase_C-like"/>
</dbReference>
<comment type="caution">
    <text evidence="8">The sequence shown here is derived from an EMBL/GenBank/DDBJ whole genome shotgun (WGS) entry which is preliminary data.</text>
</comment>
<dbReference type="PROSITE" id="PS51194">
    <property type="entry name" value="HELICASE_CTER"/>
    <property type="match status" value="1"/>
</dbReference>
<dbReference type="PROSITE" id="PS51192">
    <property type="entry name" value="HELICASE_ATP_BIND_1"/>
    <property type="match status" value="1"/>
</dbReference>
<keyword evidence="3" id="KW-0347">Helicase</keyword>
<dbReference type="AlphaFoldDB" id="A0A814M5D2"/>
<dbReference type="PANTHER" id="PTHR18934">
    <property type="entry name" value="ATP-DEPENDENT RNA HELICASE"/>
    <property type="match status" value="1"/>
</dbReference>
<evidence type="ECO:0000256" key="2">
    <source>
        <dbReference type="ARBA" id="ARBA00022801"/>
    </source>
</evidence>
<organism evidence="8 9">
    <name type="scientific">Brachionus calyciflorus</name>
    <dbReference type="NCBI Taxonomy" id="104777"/>
    <lineage>
        <taxon>Eukaryota</taxon>
        <taxon>Metazoa</taxon>
        <taxon>Spiralia</taxon>
        <taxon>Gnathifera</taxon>
        <taxon>Rotifera</taxon>
        <taxon>Eurotatoria</taxon>
        <taxon>Monogononta</taxon>
        <taxon>Pseudotrocha</taxon>
        <taxon>Ploima</taxon>
        <taxon>Brachionidae</taxon>
        <taxon>Brachionus</taxon>
    </lineage>
</organism>
<keyword evidence="4" id="KW-0067">ATP-binding</keyword>
<dbReference type="InterPro" id="IPR014001">
    <property type="entry name" value="Helicase_ATP-bd"/>
</dbReference>
<dbReference type="SMART" id="SM00487">
    <property type="entry name" value="DEXDc"/>
    <property type="match status" value="1"/>
</dbReference>
<dbReference type="SMART" id="SM00847">
    <property type="entry name" value="HA2"/>
    <property type="match status" value="1"/>
</dbReference>
<keyword evidence="1" id="KW-0547">Nucleotide-binding</keyword>
<dbReference type="Gene3D" id="1.20.120.1080">
    <property type="match status" value="1"/>
</dbReference>
<dbReference type="Proteomes" id="UP000663879">
    <property type="component" value="Unassembled WGS sequence"/>
</dbReference>
<gene>
    <name evidence="8" type="ORF">OXX778_LOCUS19921</name>
</gene>
<feature type="region of interest" description="Disordered" evidence="5">
    <location>
        <begin position="574"/>
        <end position="610"/>
    </location>
</feature>
<evidence type="ECO:0000256" key="4">
    <source>
        <dbReference type="ARBA" id="ARBA00022840"/>
    </source>
</evidence>
<dbReference type="Gene3D" id="3.40.50.300">
    <property type="entry name" value="P-loop containing nucleotide triphosphate hydrolases"/>
    <property type="match status" value="2"/>
</dbReference>
<dbReference type="PANTHER" id="PTHR18934:SF221">
    <property type="entry name" value="ATP-DEPENDENT RNA HELICASE DHX34-RELATED"/>
    <property type="match status" value="1"/>
</dbReference>
<name>A0A814M5D2_9BILA</name>
<proteinExistence type="predicted"/>
<dbReference type="InterPro" id="IPR027417">
    <property type="entry name" value="P-loop_NTPase"/>
</dbReference>
<dbReference type="CDD" id="cd18791">
    <property type="entry name" value="SF2_C_RHA"/>
    <property type="match status" value="1"/>
</dbReference>
<dbReference type="SMART" id="SM00490">
    <property type="entry name" value="HELICc"/>
    <property type="match status" value="1"/>
</dbReference>
<keyword evidence="2" id="KW-0378">Hydrolase</keyword>
<keyword evidence="9" id="KW-1185">Reference proteome</keyword>
<reference evidence="8" key="1">
    <citation type="submission" date="2021-02" db="EMBL/GenBank/DDBJ databases">
        <authorList>
            <person name="Nowell W R."/>
        </authorList>
    </citation>
    <scope>NUCLEOTIDE SEQUENCE</scope>
    <source>
        <strain evidence="8">Ploen Becks lab</strain>
    </source>
</reference>
<dbReference type="GO" id="GO:0003723">
    <property type="term" value="F:RNA binding"/>
    <property type="evidence" value="ECO:0007669"/>
    <property type="project" value="TreeGrafter"/>
</dbReference>
<dbReference type="Pfam" id="PF21010">
    <property type="entry name" value="HA2_C"/>
    <property type="match status" value="1"/>
</dbReference>
<evidence type="ECO:0000256" key="3">
    <source>
        <dbReference type="ARBA" id="ARBA00022806"/>
    </source>
</evidence>
<feature type="domain" description="Helicase ATP-binding" evidence="6">
    <location>
        <begin position="43"/>
        <end position="203"/>
    </location>
</feature>
<dbReference type="GO" id="GO:0005524">
    <property type="term" value="F:ATP binding"/>
    <property type="evidence" value="ECO:0007669"/>
    <property type="project" value="UniProtKB-KW"/>
</dbReference>
<evidence type="ECO:0000313" key="8">
    <source>
        <dbReference type="EMBL" id="CAF1075053.1"/>
    </source>
</evidence>
<evidence type="ECO:0000256" key="5">
    <source>
        <dbReference type="SAM" id="MobiDB-lite"/>
    </source>
</evidence>
<dbReference type="GO" id="GO:0016787">
    <property type="term" value="F:hydrolase activity"/>
    <property type="evidence" value="ECO:0007669"/>
    <property type="project" value="UniProtKB-KW"/>
</dbReference>
<evidence type="ECO:0000259" key="7">
    <source>
        <dbReference type="PROSITE" id="PS51194"/>
    </source>
</evidence>
<feature type="compositionally biased region" description="Acidic residues" evidence="5">
    <location>
        <begin position="576"/>
        <end position="588"/>
    </location>
</feature>
<dbReference type="EMBL" id="CAJNOC010006310">
    <property type="protein sequence ID" value="CAF1075053.1"/>
    <property type="molecule type" value="Genomic_DNA"/>
</dbReference>
<evidence type="ECO:0000256" key="1">
    <source>
        <dbReference type="ARBA" id="ARBA00022741"/>
    </source>
</evidence>